<evidence type="ECO:0000313" key="3">
    <source>
        <dbReference type="EMBL" id="PSK84230.1"/>
    </source>
</evidence>
<evidence type="ECO:0000313" key="2">
    <source>
        <dbReference type="EMBL" id="GET20404.1"/>
    </source>
</evidence>
<comment type="caution">
    <text evidence="3">The sequence shown here is derived from an EMBL/GenBank/DDBJ whole genome shotgun (WGS) entry which is preliminary data.</text>
</comment>
<protein>
    <submittedName>
        <fullName evidence="3">Thioredoxin-like protein</fullName>
    </submittedName>
</protein>
<dbReference type="Proteomes" id="UP000240621">
    <property type="component" value="Unassembled WGS sequence"/>
</dbReference>
<reference evidence="2 5" key="2">
    <citation type="submission" date="2019-10" db="EMBL/GenBank/DDBJ databases">
        <title>Prolixibacter strains distinguished by the presence of nitrate reductase genes were adept at nitrate-dependent anaerobic corrosion of metallic iron and carbon steel.</title>
        <authorList>
            <person name="Iino T."/>
            <person name="Shono N."/>
            <person name="Ito K."/>
            <person name="Nakamura R."/>
            <person name="Sueoka K."/>
            <person name="Harayama S."/>
            <person name="Ohkuma M."/>
        </authorList>
    </citation>
    <scope>NUCLEOTIDE SEQUENCE [LARGE SCALE GENOMIC DNA]</scope>
    <source>
        <strain evidence="2 5">MIC1-1</strain>
    </source>
</reference>
<dbReference type="Proteomes" id="UP000396862">
    <property type="component" value="Unassembled WGS sequence"/>
</dbReference>
<sequence>MKRIVFALLFVLGLSASPTFAQGVHIYDPNANATEQIAAAVKKAHAEGKNVFLQIGGNWCPWCVKFHAFCDNTPEIHQLMEKNYVRVMVNYSKANKNLDVLAKLGYPQRFGFPVLVILNDKGERIHTQNSAYLEQDGGYSIKKVAGFLKNWSPDALNPAHYASK</sequence>
<name>A0A2P8CGX6_9BACT</name>
<reference evidence="3 4" key="1">
    <citation type="submission" date="2018-03" db="EMBL/GenBank/DDBJ databases">
        <title>Genomic Encyclopedia of Archaeal and Bacterial Type Strains, Phase II (KMG-II): from individual species to whole genera.</title>
        <authorList>
            <person name="Goeker M."/>
        </authorList>
    </citation>
    <scope>NUCLEOTIDE SEQUENCE [LARGE SCALE GENOMIC DNA]</scope>
    <source>
        <strain evidence="3 4">DSM 27267</strain>
    </source>
</reference>
<dbReference type="Gene3D" id="3.40.30.10">
    <property type="entry name" value="Glutaredoxin"/>
    <property type="match status" value="1"/>
</dbReference>
<evidence type="ECO:0000313" key="5">
    <source>
        <dbReference type="Proteomes" id="UP000396862"/>
    </source>
</evidence>
<dbReference type="EMBL" id="PYGC01000002">
    <property type="protein sequence ID" value="PSK84230.1"/>
    <property type="molecule type" value="Genomic_DNA"/>
</dbReference>
<accession>A0A2P8CGX6</accession>
<keyword evidence="5" id="KW-1185">Reference proteome</keyword>
<evidence type="ECO:0000256" key="1">
    <source>
        <dbReference type="SAM" id="SignalP"/>
    </source>
</evidence>
<feature type="signal peptide" evidence="1">
    <location>
        <begin position="1"/>
        <end position="21"/>
    </location>
</feature>
<evidence type="ECO:0000313" key="4">
    <source>
        <dbReference type="Proteomes" id="UP000240621"/>
    </source>
</evidence>
<dbReference type="SUPFAM" id="SSF52833">
    <property type="entry name" value="Thioredoxin-like"/>
    <property type="match status" value="1"/>
</dbReference>
<dbReference type="AlphaFoldDB" id="A0A2P8CGX6"/>
<keyword evidence="1" id="KW-0732">Signal</keyword>
<feature type="chain" id="PRO_5015139005" evidence="1">
    <location>
        <begin position="22"/>
        <end position="164"/>
    </location>
</feature>
<dbReference type="Pfam" id="PF13899">
    <property type="entry name" value="Thioredoxin_7"/>
    <property type="match status" value="1"/>
</dbReference>
<dbReference type="RefSeq" id="WP_106540842.1">
    <property type="nucleotide sequence ID" value="NZ_BLAU01000001.1"/>
</dbReference>
<dbReference type="OrthoDB" id="195735at2"/>
<gene>
    <name evidence="3" type="ORF">CLV93_10214</name>
    <name evidence="2" type="ORF">JCM18694_06500</name>
</gene>
<dbReference type="InterPro" id="IPR036249">
    <property type="entry name" value="Thioredoxin-like_sf"/>
</dbReference>
<dbReference type="EMBL" id="BLAU01000001">
    <property type="protein sequence ID" value="GET20404.1"/>
    <property type="molecule type" value="Genomic_DNA"/>
</dbReference>
<organism evidence="3 4">
    <name type="scientific">Prolixibacter denitrificans</name>
    <dbReference type="NCBI Taxonomy" id="1541063"/>
    <lineage>
        <taxon>Bacteria</taxon>
        <taxon>Pseudomonadati</taxon>
        <taxon>Bacteroidota</taxon>
        <taxon>Bacteroidia</taxon>
        <taxon>Marinilabiliales</taxon>
        <taxon>Prolixibacteraceae</taxon>
        <taxon>Prolixibacter</taxon>
    </lineage>
</organism>
<proteinExistence type="predicted"/>